<reference evidence="1" key="1">
    <citation type="journal article" date="2011" name="Plant Physiol.">
        <title>Comprehensive sequence analysis of 24,783 barley full-length cDNAs derived from 12 clone libraries.</title>
        <authorList>
            <person name="Matsumoto T."/>
            <person name="Tanaka T."/>
            <person name="Sakai H."/>
            <person name="Amano N."/>
            <person name="Kanamori H."/>
            <person name="Kurita K."/>
            <person name="Kikuta A."/>
            <person name="Kamiya K."/>
            <person name="Yamamoto M."/>
            <person name="Ikawa H."/>
            <person name="Fujii N."/>
            <person name="Hori K."/>
            <person name="Itoh T."/>
            <person name="Sato K."/>
        </authorList>
    </citation>
    <scope>NUCLEOTIDE SEQUENCE</scope>
    <source>
        <tissue evidence="1">Flower</tissue>
    </source>
</reference>
<organism evidence="1">
    <name type="scientific">Hordeum vulgare subsp. vulgare</name>
    <name type="common">Domesticated barley</name>
    <dbReference type="NCBI Taxonomy" id="112509"/>
    <lineage>
        <taxon>Eukaryota</taxon>
        <taxon>Viridiplantae</taxon>
        <taxon>Streptophyta</taxon>
        <taxon>Embryophyta</taxon>
        <taxon>Tracheophyta</taxon>
        <taxon>Spermatophyta</taxon>
        <taxon>Magnoliopsida</taxon>
        <taxon>Liliopsida</taxon>
        <taxon>Poales</taxon>
        <taxon>Poaceae</taxon>
        <taxon>BOP clade</taxon>
        <taxon>Pooideae</taxon>
        <taxon>Triticodae</taxon>
        <taxon>Triticeae</taxon>
        <taxon>Hordeinae</taxon>
        <taxon>Hordeum</taxon>
    </lineage>
</organism>
<name>F2EHB3_HORVV</name>
<sequence length="63" mass="7129">SLRCPSDSNLMYWVELAAGNWIVVSDSFGCLDCTEMLRLPFMKTYLLRASYLPEATAQGPMHQ</sequence>
<dbReference type="AlphaFoldDB" id="F2EHB3"/>
<feature type="non-terminal residue" evidence="1">
    <location>
        <position position="1"/>
    </location>
</feature>
<dbReference type="EMBL" id="AK375540">
    <property type="protein sequence ID" value="BAK06735.1"/>
    <property type="molecule type" value="mRNA"/>
</dbReference>
<protein>
    <submittedName>
        <fullName evidence="1">Predicted protein</fullName>
    </submittedName>
</protein>
<proteinExistence type="evidence at transcript level"/>
<accession>F2EHB3</accession>
<evidence type="ECO:0000313" key="1">
    <source>
        <dbReference type="EMBL" id="BAK06735.1"/>
    </source>
</evidence>